<name>A0A0K8T3Y1_LYGHE</name>
<protein>
    <submittedName>
        <fullName evidence="2">Uncharacterized protein</fullName>
    </submittedName>
</protein>
<evidence type="ECO:0000256" key="1">
    <source>
        <dbReference type="SAM" id="MobiDB-lite"/>
    </source>
</evidence>
<organism evidence="2">
    <name type="scientific">Lygus hesperus</name>
    <name type="common">Western plant bug</name>
    <dbReference type="NCBI Taxonomy" id="30085"/>
    <lineage>
        <taxon>Eukaryota</taxon>
        <taxon>Metazoa</taxon>
        <taxon>Ecdysozoa</taxon>
        <taxon>Arthropoda</taxon>
        <taxon>Hexapoda</taxon>
        <taxon>Insecta</taxon>
        <taxon>Pterygota</taxon>
        <taxon>Neoptera</taxon>
        <taxon>Paraneoptera</taxon>
        <taxon>Hemiptera</taxon>
        <taxon>Heteroptera</taxon>
        <taxon>Panheteroptera</taxon>
        <taxon>Cimicomorpha</taxon>
        <taxon>Miridae</taxon>
        <taxon>Mirini</taxon>
        <taxon>Lygus</taxon>
    </lineage>
</organism>
<dbReference type="AlphaFoldDB" id="A0A0K8T3Y1"/>
<dbReference type="EMBL" id="GBRD01005583">
    <property type="protein sequence ID" value="JAG60238.1"/>
    <property type="molecule type" value="Transcribed_RNA"/>
</dbReference>
<accession>A0A0K8T3Y1</accession>
<evidence type="ECO:0000313" key="2">
    <source>
        <dbReference type="EMBL" id="JAG60238.1"/>
    </source>
</evidence>
<feature type="region of interest" description="Disordered" evidence="1">
    <location>
        <begin position="105"/>
        <end position="129"/>
    </location>
</feature>
<proteinExistence type="predicted"/>
<sequence>MTSHTDRLIKEGVLTFIKMTELTVNAEYSKNILSQRFEGCSGSSAHPLKWIFIVLRGNLRTLSLPKRYHAIIRDDEMETYKSGDMTLIYLGMLGNAYNTKFLARVEEEEENEEEEEDEVLRKSERRRKL</sequence>
<reference evidence="2" key="1">
    <citation type="submission" date="2014-09" db="EMBL/GenBank/DDBJ databases">
        <authorList>
            <person name="Magalhaes I.L.F."/>
            <person name="Oliveira U."/>
            <person name="Santos F.R."/>
            <person name="Vidigal T.H.D.A."/>
            <person name="Brescovit A.D."/>
            <person name="Santos A.J."/>
        </authorList>
    </citation>
    <scope>NUCLEOTIDE SEQUENCE</scope>
</reference>
<feature type="compositionally biased region" description="Acidic residues" evidence="1">
    <location>
        <begin position="106"/>
        <end position="118"/>
    </location>
</feature>